<reference evidence="2 3" key="1">
    <citation type="submission" date="2019-04" db="EMBL/GenBank/DDBJ databases">
        <authorList>
            <person name="Park S."/>
            <person name="Yoon J.-H."/>
        </authorList>
    </citation>
    <scope>NUCLEOTIDE SEQUENCE [LARGE SCALE GENOMIC DNA]</scope>
    <source>
        <strain evidence="2 3">HJM-18</strain>
    </source>
</reference>
<evidence type="ECO:0000256" key="1">
    <source>
        <dbReference type="SAM" id="Phobius"/>
    </source>
</evidence>
<dbReference type="Proteomes" id="UP000298325">
    <property type="component" value="Unassembled WGS sequence"/>
</dbReference>
<accession>A0A4Z1C480</accession>
<name>A0A4Z1C480_9GAMM</name>
<proteinExistence type="predicted"/>
<feature type="non-terminal residue" evidence="2">
    <location>
        <position position="102"/>
    </location>
</feature>
<feature type="transmembrane region" description="Helical" evidence="1">
    <location>
        <begin position="38"/>
        <end position="57"/>
    </location>
</feature>
<evidence type="ECO:0000313" key="3">
    <source>
        <dbReference type="Proteomes" id="UP000298325"/>
    </source>
</evidence>
<sequence length="102" mass="11624">SQSLLSDLLMAVFRLGYTARPYRADDAEQTLRAENRAMLIRLTVAGIGSFQSMMLAFPMYFELVSALSTDFVDFFRWFSLLVATPVVFYSARSFFSNALRDL</sequence>
<protein>
    <submittedName>
        <fullName evidence="2">Copper-translocating P-type ATPase</fullName>
    </submittedName>
</protein>
<comment type="caution">
    <text evidence="2">The sequence shown here is derived from an EMBL/GenBank/DDBJ whole genome shotgun (WGS) entry which is preliminary data.</text>
</comment>
<dbReference type="AlphaFoldDB" id="A0A4Z1C480"/>
<gene>
    <name evidence="2" type="ORF">E5Q11_17550</name>
</gene>
<keyword evidence="1" id="KW-0472">Membrane</keyword>
<dbReference type="EMBL" id="SRPF01000059">
    <property type="protein sequence ID" value="TGN37608.1"/>
    <property type="molecule type" value="Genomic_DNA"/>
</dbReference>
<organism evidence="2 3">
    <name type="scientific">Marinobacter confluentis</name>
    <dbReference type="NCBI Taxonomy" id="1697557"/>
    <lineage>
        <taxon>Bacteria</taxon>
        <taxon>Pseudomonadati</taxon>
        <taxon>Pseudomonadota</taxon>
        <taxon>Gammaproteobacteria</taxon>
        <taxon>Pseudomonadales</taxon>
        <taxon>Marinobacteraceae</taxon>
        <taxon>Marinobacter</taxon>
    </lineage>
</organism>
<keyword evidence="1" id="KW-1133">Transmembrane helix</keyword>
<feature type="transmembrane region" description="Helical" evidence="1">
    <location>
        <begin position="77"/>
        <end position="95"/>
    </location>
</feature>
<keyword evidence="3" id="KW-1185">Reference proteome</keyword>
<feature type="non-terminal residue" evidence="2">
    <location>
        <position position="1"/>
    </location>
</feature>
<keyword evidence="1" id="KW-0812">Transmembrane</keyword>
<evidence type="ECO:0000313" key="2">
    <source>
        <dbReference type="EMBL" id="TGN37608.1"/>
    </source>
</evidence>